<reference evidence="2 3" key="1">
    <citation type="submission" date="2023-07" db="EMBL/GenBank/DDBJ databases">
        <title>Genomic Encyclopedia of Type Strains, Phase IV (KMG-IV): sequencing the most valuable type-strain genomes for metagenomic binning, comparative biology and taxonomic classification.</title>
        <authorList>
            <person name="Goeker M."/>
        </authorList>
    </citation>
    <scope>NUCLEOTIDE SEQUENCE [LARGE SCALE GENOMIC DNA]</scope>
    <source>
        <strain evidence="2 3">B6-8</strain>
    </source>
</reference>
<evidence type="ECO:0000256" key="1">
    <source>
        <dbReference type="SAM" id="Phobius"/>
    </source>
</evidence>
<proteinExistence type="predicted"/>
<feature type="transmembrane region" description="Helical" evidence="1">
    <location>
        <begin position="62"/>
        <end position="88"/>
    </location>
</feature>
<organism evidence="2 3">
    <name type="scientific">Kaistia dalseonensis</name>
    <dbReference type="NCBI Taxonomy" id="410840"/>
    <lineage>
        <taxon>Bacteria</taxon>
        <taxon>Pseudomonadati</taxon>
        <taxon>Pseudomonadota</taxon>
        <taxon>Alphaproteobacteria</taxon>
        <taxon>Hyphomicrobiales</taxon>
        <taxon>Kaistiaceae</taxon>
        <taxon>Kaistia</taxon>
    </lineage>
</organism>
<dbReference type="RefSeq" id="WP_266348763.1">
    <property type="nucleotide sequence ID" value="NZ_JAPKNG010000003.1"/>
</dbReference>
<comment type="caution">
    <text evidence="2">The sequence shown here is derived from an EMBL/GenBank/DDBJ whole genome shotgun (WGS) entry which is preliminary data.</text>
</comment>
<protein>
    <recommendedName>
        <fullName evidence="4">Cation transporter</fullName>
    </recommendedName>
</protein>
<dbReference type="EMBL" id="JAUSVO010000003">
    <property type="protein sequence ID" value="MDQ0437833.1"/>
    <property type="molecule type" value="Genomic_DNA"/>
</dbReference>
<name>A0ABU0H7F5_9HYPH</name>
<keyword evidence="3" id="KW-1185">Reference proteome</keyword>
<evidence type="ECO:0000313" key="2">
    <source>
        <dbReference type="EMBL" id="MDQ0437833.1"/>
    </source>
</evidence>
<gene>
    <name evidence="2" type="ORF">QO014_002225</name>
</gene>
<dbReference type="Proteomes" id="UP001241603">
    <property type="component" value="Unassembled WGS sequence"/>
</dbReference>
<evidence type="ECO:0008006" key="4">
    <source>
        <dbReference type="Google" id="ProtNLM"/>
    </source>
</evidence>
<sequence>MAAVDLDPIGRDGNSAAVGTVALTKDGAHGHHHEGHGHHDEARARPVRVAAKPSAKQARPSLFLASALDRLLVAVVLSGLLWIAVFWATA</sequence>
<evidence type="ECO:0000313" key="3">
    <source>
        <dbReference type="Proteomes" id="UP001241603"/>
    </source>
</evidence>
<keyword evidence="1" id="KW-0472">Membrane</keyword>
<accession>A0ABU0H7F5</accession>
<keyword evidence="1" id="KW-0812">Transmembrane</keyword>
<keyword evidence="1" id="KW-1133">Transmembrane helix</keyword>